<dbReference type="RefSeq" id="WP_125972094.1">
    <property type="nucleotide sequence ID" value="NZ_BAAADY010000006.1"/>
</dbReference>
<dbReference type="Proteomes" id="UP000531251">
    <property type="component" value="Unassembled WGS sequence"/>
</dbReference>
<keyword evidence="4" id="KW-1185">Reference proteome</keyword>
<organism evidence="3 4">
    <name type="scientific">Sphingomonas trueperi</name>
    <dbReference type="NCBI Taxonomy" id="53317"/>
    <lineage>
        <taxon>Bacteria</taxon>
        <taxon>Pseudomonadati</taxon>
        <taxon>Pseudomonadota</taxon>
        <taxon>Alphaproteobacteria</taxon>
        <taxon>Sphingomonadales</taxon>
        <taxon>Sphingomonadaceae</taxon>
        <taxon>Sphingomonas</taxon>
    </lineage>
</organism>
<evidence type="ECO:0000256" key="1">
    <source>
        <dbReference type="SAM" id="MobiDB-lite"/>
    </source>
</evidence>
<sequence length="129" mass="13352">MKNPSPIALSAVALLSLAACNNKPEVVDSRAPDPMASQLANAAPVETPPSIESSVSFRCQPGNTLLFVDFFSGGKMASLREKKDSMKSTLLKAPEAGKPFTAEGGYVIDGNAKAAKITLADGSTHSCKA</sequence>
<name>A0A7X6BDD5_9SPHN</name>
<proteinExistence type="predicted"/>
<evidence type="ECO:0000313" key="4">
    <source>
        <dbReference type="Proteomes" id="UP000531251"/>
    </source>
</evidence>
<feature type="chain" id="PRO_5031147078" description="Membrane-bound lysozyme inhibitor of c-type lysozyme MliC" evidence="2">
    <location>
        <begin position="19"/>
        <end position="129"/>
    </location>
</feature>
<keyword evidence="2" id="KW-0732">Signal</keyword>
<evidence type="ECO:0000256" key="2">
    <source>
        <dbReference type="SAM" id="SignalP"/>
    </source>
</evidence>
<gene>
    <name evidence="3" type="ORF">GGR89_002101</name>
</gene>
<comment type="caution">
    <text evidence="3">The sequence shown here is derived from an EMBL/GenBank/DDBJ whole genome shotgun (WGS) entry which is preliminary data.</text>
</comment>
<dbReference type="EMBL" id="JAATJB010000005">
    <property type="protein sequence ID" value="NJB97786.1"/>
    <property type="molecule type" value="Genomic_DNA"/>
</dbReference>
<evidence type="ECO:0008006" key="5">
    <source>
        <dbReference type="Google" id="ProtNLM"/>
    </source>
</evidence>
<dbReference type="AlphaFoldDB" id="A0A7X6BDD5"/>
<feature type="signal peptide" evidence="2">
    <location>
        <begin position="1"/>
        <end position="18"/>
    </location>
</feature>
<protein>
    <recommendedName>
        <fullName evidence="5">Membrane-bound lysozyme inhibitor of c-type lysozyme MliC</fullName>
    </recommendedName>
</protein>
<reference evidence="3 4" key="1">
    <citation type="submission" date="2020-03" db="EMBL/GenBank/DDBJ databases">
        <title>Genomic Encyclopedia of Type Strains, Phase IV (KMG-IV): sequencing the most valuable type-strain genomes for metagenomic binning, comparative biology and taxonomic classification.</title>
        <authorList>
            <person name="Goeker M."/>
        </authorList>
    </citation>
    <scope>NUCLEOTIDE SEQUENCE [LARGE SCALE GENOMIC DNA]</scope>
    <source>
        <strain evidence="3 4">DSM 7225</strain>
    </source>
</reference>
<dbReference type="PROSITE" id="PS51257">
    <property type="entry name" value="PROKAR_LIPOPROTEIN"/>
    <property type="match status" value="1"/>
</dbReference>
<accession>A0A7X6BDD5</accession>
<feature type="region of interest" description="Disordered" evidence="1">
    <location>
        <begin position="28"/>
        <end position="54"/>
    </location>
</feature>
<evidence type="ECO:0000313" key="3">
    <source>
        <dbReference type="EMBL" id="NJB97786.1"/>
    </source>
</evidence>